<sequence length="154" mass="18376">MFSTLLIFHSIVRWGILISLVVSLFFAYRGWLKNKPWTRFDNYCRIITVSFVHIQLIIGFWLYLISPIVDYFLNNFDEALHITQARFFGMEHITMMVLAVSFITIGSSIARRTKDSKKKFKMIAIWYTIAFIFIFTSIPWPFSPFTTRPYIRFF</sequence>
<feature type="transmembrane region" description="Helical" evidence="1">
    <location>
        <begin position="122"/>
        <end position="142"/>
    </location>
</feature>
<protein>
    <recommendedName>
        <fullName evidence="4">Cytochrome B</fullName>
    </recommendedName>
</protein>
<evidence type="ECO:0008006" key="4">
    <source>
        <dbReference type="Google" id="ProtNLM"/>
    </source>
</evidence>
<feature type="transmembrane region" description="Helical" evidence="1">
    <location>
        <begin position="6"/>
        <end position="31"/>
    </location>
</feature>
<proteinExistence type="predicted"/>
<feature type="transmembrane region" description="Helical" evidence="1">
    <location>
        <begin position="85"/>
        <end position="110"/>
    </location>
</feature>
<comment type="caution">
    <text evidence="2">The sequence shown here is derived from an EMBL/GenBank/DDBJ whole genome shotgun (WGS) entry which is preliminary data.</text>
</comment>
<evidence type="ECO:0000256" key="1">
    <source>
        <dbReference type="SAM" id="Phobius"/>
    </source>
</evidence>
<dbReference type="RefSeq" id="WP_375556286.1">
    <property type="nucleotide sequence ID" value="NZ_JBBVGT010000002.1"/>
</dbReference>
<evidence type="ECO:0000313" key="2">
    <source>
        <dbReference type="EMBL" id="MFB5944724.1"/>
    </source>
</evidence>
<keyword evidence="1" id="KW-0812">Transmembrane</keyword>
<evidence type="ECO:0000313" key="3">
    <source>
        <dbReference type="Proteomes" id="UP001580928"/>
    </source>
</evidence>
<gene>
    <name evidence="2" type="ORF">WKR92_02640</name>
</gene>
<reference evidence="2 3" key="1">
    <citation type="submission" date="2024-04" db="EMBL/GenBank/DDBJ databases">
        <title>Albibacterium profundi sp. nov., isolated from sediment of the Challenger Deep of Mariana Trench.</title>
        <authorList>
            <person name="Wang Y."/>
        </authorList>
    </citation>
    <scope>NUCLEOTIDE SEQUENCE [LARGE SCALE GENOMIC DNA]</scope>
    <source>
        <strain evidence="2 3">RHL897</strain>
    </source>
</reference>
<dbReference type="Proteomes" id="UP001580928">
    <property type="component" value="Unassembled WGS sequence"/>
</dbReference>
<name>A0ABV5CB08_9SPHI</name>
<keyword evidence="1" id="KW-1133">Transmembrane helix</keyword>
<keyword evidence="3" id="KW-1185">Reference proteome</keyword>
<accession>A0ABV5CB08</accession>
<feature type="transmembrane region" description="Helical" evidence="1">
    <location>
        <begin position="43"/>
        <end position="65"/>
    </location>
</feature>
<organism evidence="2 3">
    <name type="scientific">Albibacterium profundi</name>
    <dbReference type="NCBI Taxonomy" id="3134906"/>
    <lineage>
        <taxon>Bacteria</taxon>
        <taxon>Pseudomonadati</taxon>
        <taxon>Bacteroidota</taxon>
        <taxon>Sphingobacteriia</taxon>
        <taxon>Sphingobacteriales</taxon>
        <taxon>Sphingobacteriaceae</taxon>
        <taxon>Albibacterium</taxon>
    </lineage>
</organism>
<dbReference type="EMBL" id="JBBVGT010000002">
    <property type="protein sequence ID" value="MFB5944724.1"/>
    <property type="molecule type" value="Genomic_DNA"/>
</dbReference>
<keyword evidence="1" id="KW-0472">Membrane</keyword>